<keyword evidence="10 12" id="KW-0408">Iron</keyword>
<evidence type="ECO:0000313" key="13">
    <source>
        <dbReference type="Proteomes" id="UP000675920"/>
    </source>
</evidence>
<accession>A0A8B6X883</accession>
<dbReference type="PANTHER" id="PTHR30365">
    <property type="entry name" value="CYTOCHROME D UBIQUINOL OXIDASE"/>
    <property type="match status" value="1"/>
</dbReference>
<feature type="transmembrane region" description="Helical" evidence="12">
    <location>
        <begin position="404"/>
        <end position="426"/>
    </location>
</feature>
<keyword evidence="3 12" id="KW-0813">Transport</keyword>
<evidence type="ECO:0000256" key="11">
    <source>
        <dbReference type="ARBA" id="ARBA00023136"/>
    </source>
</evidence>
<dbReference type="GO" id="GO:0070069">
    <property type="term" value="C:cytochrome complex"/>
    <property type="evidence" value="ECO:0007669"/>
    <property type="project" value="UniProtKB-UniRule"/>
</dbReference>
<dbReference type="OrthoDB" id="9807042at2"/>
<reference evidence="14" key="2">
    <citation type="submission" date="2025-08" db="UniProtKB">
        <authorList>
            <consortium name="RefSeq"/>
        </authorList>
    </citation>
    <scope>IDENTIFICATION</scope>
</reference>
<feature type="transmembrane region" description="Helical" evidence="12">
    <location>
        <begin position="53"/>
        <end position="74"/>
    </location>
</feature>
<keyword evidence="7 12" id="KW-0479">Metal-binding</keyword>
<feature type="transmembrane region" description="Helical" evidence="12">
    <location>
        <begin position="94"/>
        <end position="115"/>
    </location>
</feature>
<dbReference type="GO" id="GO:0009055">
    <property type="term" value="F:electron transfer activity"/>
    <property type="evidence" value="ECO:0007669"/>
    <property type="project" value="UniProtKB-UniRule"/>
</dbReference>
<dbReference type="AlphaFoldDB" id="A0A8B6X883"/>
<evidence type="ECO:0000256" key="1">
    <source>
        <dbReference type="ARBA" id="ARBA00004651"/>
    </source>
</evidence>
<dbReference type="PIRSF" id="PIRSF006446">
    <property type="entry name" value="Cyt_quinol_oxidase_1"/>
    <property type="match status" value="1"/>
</dbReference>
<evidence type="ECO:0000256" key="8">
    <source>
        <dbReference type="ARBA" id="ARBA00022982"/>
    </source>
</evidence>
<dbReference type="InterPro" id="IPR002585">
    <property type="entry name" value="Cyt-d_ubiquinol_oxidase_su_1"/>
</dbReference>
<comment type="subcellular location">
    <subcellularLocation>
        <location evidence="12">Cell inner membrane</location>
    </subcellularLocation>
    <subcellularLocation>
        <location evidence="1">Cell membrane</location>
        <topology evidence="1">Multi-pass membrane protein</topology>
    </subcellularLocation>
</comment>
<dbReference type="RefSeq" id="WP_034412068.1">
    <property type="nucleotide sequence ID" value="NZ_AXWS01000018.1"/>
</dbReference>
<feature type="transmembrane region" description="Helical" evidence="12">
    <location>
        <begin position="127"/>
        <end position="150"/>
    </location>
</feature>
<keyword evidence="11 12" id="KW-0472">Membrane</keyword>
<comment type="similarity">
    <text evidence="2 12">Belongs to the cytochrome ubiquinol oxidase subunit 1 family.</text>
</comment>
<evidence type="ECO:0000313" key="14">
    <source>
        <dbReference type="RefSeq" id="WP_034412068.1"/>
    </source>
</evidence>
<evidence type="ECO:0000256" key="6">
    <source>
        <dbReference type="ARBA" id="ARBA00022692"/>
    </source>
</evidence>
<dbReference type="Pfam" id="PF01654">
    <property type="entry name" value="Cyt_bd_oxida_I"/>
    <property type="match status" value="1"/>
</dbReference>
<dbReference type="GO" id="GO:0020037">
    <property type="term" value="F:heme binding"/>
    <property type="evidence" value="ECO:0007669"/>
    <property type="project" value="TreeGrafter"/>
</dbReference>
<evidence type="ECO:0000256" key="9">
    <source>
        <dbReference type="ARBA" id="ARBA00022989"/>
    </source>
</evidence>
<dbReference type="PANTHER" id="PTHR30365:SF14">
    <property type="entry name" value="CYTOCHROME BD MENAQUINOL OXIDASE SUBUNIT I-RELATED"/>
    <property type="match status" value="1"/>
</dbReference>
<keyword evidence="5 12" id="KW-0349">Heme</keyword>
<evidence type="ECO:0000256" key="5">
    <source>
        <dbReference type="ARBA" id="ARBA00022617"/>
    </source>
</evidence>
<keyword evidence="13" id="KW-1185">Reference proteome</keyword>
<evidence type="ECO:0000256" key="3">
    <source>
        <dbReference type="ARBA" id="ARBA00022448"/>
    </source>
</evidence>
<keyword evidence="4 12" id="KW-1003">Cell membrane</keyword>
<organism evidence="13 14">
    <name type="scientific">Derxia gummosa DSM 723</name>
    <dbReference type="NCBI Taxonomy" id="1121388"/>
    <lineage>
        <taxon>Bacteria</taxon>
        <taxon>Pseudomonadati</taxon>
        <taxon>Pseudomonadota</taxon>
        <taxon>Betaproteobacteria</taxon>
        <taxon>Burkholderiales</taxon>
        <taxon>Alcaligenaceae</taxon>
        <taxon>Derxia</taxon>
    </lineage>
</organism>
<dbReference type="Proteomes" id="UP000675920">
    <property type="component" value="Unplaced"/>
</dbReference>
<keyword evidence="8 12" id="KW-0249">Electron transport</keyword>
<evidence type="ECO:0000256" key="10">
    <source>
        <dbReference type="ARBA" id="ARBA00023004"/>
    </source>
</evidence>
<sequence>MDAFLLSRIQFAANITFHILFPSISIALGWMLLFFKLRYNATGAEKWNLAYRFWVKVFALTFAVGVVSGVTMSFQFGTNWPGFMNTVGNIAGPLLGYEVLTAFFLEATFLSVMLFGQQRVGAKMHTAATFLVAGGTTLSAFWIIALNSWMQTPQGFEMRDGVAHVTSWIEVIFNPSMPYRLTHMLLASGLTMAFLVAGVSAYRWLRGDRVDEVRATLRTAATLAAILIPLQIVAGDMHGLNTLHHQPAKIAAMEGIWTTETRVPAVLFALPDEATRSNRYEVAIPGLASLYLGHDWDAEIQGLDRFEGKHPPVAPVFFAFRIMVGAGLLMLALSWAGAWQMRGGREMKPWLARGFVACTFLGWIALVAGWYTTEIGRQPWLVTGVLTAADAATQIAPVNVAFTLAMYVALYLALIVAYVSVVFFMAGKARQLANQPDDPRIATGGEPARSHA</sequence>
<reference evidence="14" key="1">
    <citation type="journal article" date="2023" name="Biochemistry (Mosc.)">
        <title>Generation of Membrane Potential by Cytochrome bd.</title>
        <authorList>
            <person name="Borisov V.B."/>
        </authorList>
    </citation>
    <scope>NUCLEOTIDE SEQUENCE</scope>
</reference>
<evidence type="ECO:0000256" key="4">
    <source>
        <dbReference type="ARBA" id="ARBA00022475"/>
    </source>
</evidence>
<feature type="transmembrane region" description="Helical" evidence="12">
    <location>
        <begin position="217"/>
        <end position="234"/>
    </location>
</feature>
<feature type="transmembrane region" description="Helical" evidence="12">
    <location>
        <begin position="12"/>
        <end position="33"/>
    </location>
</feature>
<evidence type="ECO:0000256" key="2">
    <source>
        <dbReference type="ARBA" id="ARBA00009819"/>
    </source>
</evidence>
<dbReference type="GO" id="GO:0046872">
    <property type="term" value="F:metal ion binding"/>
    <property type="evidence" value="ECO:0007669"/>
    <property type="project" value="UniProtKB-UniRule"/>
</dbReference>
<feature type="transmembrane region" description="Helical" evidence="12">
    <location>
        <begin position="316"/>
        <end position="338"/>
    </location>
</feature>
<keyword evidence="6 12" id="KW-0812">Transmembrane</keyword>
<dbReference type="GO" id="GO:0005886">
    <property type="term" value="C:plasma membrane"/>
    <property type="evidence" value="ECO:0007669"/>
    <property type="project" value="UniProtKB-SubCell"/>
</dbReference>
<name>A0A8B6X883_9BURK</name>
<dbReference type="GO" id="GO:0016682">
    <property type="term" value="F:oxidoreductase activity, acting on diphenols and related substances as donors, oxygen as acceptor"/>
    <property type="evidence" value="ECO:0007669"/>
    <property type="project" value="TreeGrafter"/>
</dbReference>
<feature type="transmembrane region" description="Helical" evidence="12">
    <location>
        <begin position="184"/>
        <end position="205"/>
    </location>
</feature>
<dbReference type="GO" id="GO:0019646">
    <property type="term" value="P:aerobic electron transport chain"/>
    <property type="evidence" value="ECO:0007669"/>
    <property type="project" value="InterPro"/>
</dbReference>
<keyword evidence="9 12" id="KW-1133">Transmembrane helix</keyword>
<evidence type="ECO:0000256" key="12">
    <source>
        <dbReference type="PIRNR" id="PIRNR006446"/>
    </source>
</evidence>
<protein>
    <submittedName>
        <fullName evidence="14">Cytochrome ubiquinol oxidase subunit I</fullName>
    </submittedName>
</protein>
<proteinExistence type="inferred from homology"/>
<evidence type="ECO:0000256" key="7">
    <source>
        <dbReference type="ARBA" id="ARBA00022723"/>
    </source>
</evidence>
<feature type="transmembrane region" description="Helical" evidence="12">
    <location>
        <begin position="350"/>
        <end position="371"/>
    </location>
</feature>